<dbReference type="PRINTS" id="PR00702">
    <property type="entry name" value="ACRIFLAVINRP"/>
</dbReference>
<dbReference type="SUPFAM" id="SSF82714">
    <property type="entry name" value="Multidrug efflux transporter AcrB TolC docking domain, DN and DC subdomains"/>
    <property type="match status" value="2"/>
</dbReference>
<keyword evidence="1" id="KW-0472">Membrane</keyword>
<feature type="transmembrane region" description="Helical" evidence="1">
    <location>
        <begin position="862"/>
        <end position="881"/>
    </location>
</feature>
<feature type="transmembrane region" description="Helical" evidence="1">
    <location>
        <begin position="963"/>
        <end position="985"/>
    </location>
</feature>
<dbReference type="RefSeq" id="WP_246903266.1">
    <property type="nucleotide sequence ID" value="NZ_JALJRB010000003.1"/>
</dbReference>
<keyword evidence="3" id="KW-1185">Reference proteome</keyword>
<dbReference type="Gene3D" id="3.30.70.1430">
    <property type="entry name" value="Multidrug efflux transporter AcrB pore domain"/>
    <property type="match status" value="2"/>
</dbReference>
<evidence type="ECO:0000256" key="1">
    <source>
        <dbReference type="SAM" id="Phobius"/>
    </source>
</evidence>
<evidence type="ECO:0000313" key="3">
    <source>
        <dbReference type="Proteomes" id="UP001165427"/>
    </source>
</evidence>
<dbReference type="PANTHER" id="PTHR32063">
    <property type="match status" value="1"/>
</dbReference>
<dbReference type="Gene3D" id="1.20.1640.10">
    <property type="entry name" value="Multidrug efflux transporter AcrB transmembrane domain"/>
    <property type="match status" value="2"/>
</dbReference>
<dbReference type="InterPro" id="IPR001036">
    <property type="entry name" value="Acrflvin-R"/>
</dbReference>
<dbReference type="SUPFAM" id="SSF82693">
    <property type="entry name" value="Multidrug efflux transporter AcrB pore domain, PN1, PN2, PC1 and PC2 subdomains"/>
    <property type="match status" value="3"/>
</dbReference>
<dbReference type="Gene3D" id="3.30.70.1440">
    <property type="entry name" value="Multidrug efflux transporter AcrB pore domain"/>
    <property type="match status" value="1"/>
</dbReference>
<dbReference type="GO" id="GO:0042910">
    <property type="term" value="F:xenobiotic transmembrane transporter activity"/>
    <property type="evidence" value="ECO:0007669"/>
    <property type="project" value="TreeGrafter"/>
</dbReference>
<dbReference type="SUPFAM" id="SSF82866">
    <property type="entry name" value="Multidrug efflux transporter AcrB transmembrane domain"/>
    <property type="match status" value="2"/>
</dbReference>
<dbReference type="Gene3D" id="3.30.70.1320">
    <property type="entry name" value="Multidrug efflux transporter AcrB pore domain like"/>
    <property type="match status" value="1"/>
</dbReference>
<name>A0AA41R0N5_9BACT</name>
<reference evidence="2" key="1">
    <citation type="submission" date="2022-04" db="EMBL/GenBank/DDBJ databases">
        <title>Desulfatitalea alkaliphila sp. nov., a novel anaerobic sulfate-reducing bacterium isolated from terrestrial mud volcano, Taman Peninsula, Russia.</title>
        <authorList>
            <person name="Khomyakova M.A."/>
            <person name="Merkel A.Y."/>
            <person name="Slobodkin A.I."/>
        </authorList>
    </citation>
    <scope>NUCLEOTIDE SEQUENCE</scope>
    <source>
        <strain evidence="2">M08but</strain>
    </source>
</reference>
<dbReference type="Proteomes" id="UP001165427">
    <property type="component" value="Unassembled WGS sequence"/>
</dbReference>
<proteinExistence type="predicted"/>
<feature type="transmembrane region" description="Helical" evidence="1">
    <location>
        <begin position="430"/>
        <end position="449"/>
    </location>
</feature>
<dbReference type="AlphaFoldDB" id="A0AA41R0N5"/>
<dbReference type="EMBL" id="JALJRB010000003">
    <property type="protein sequence ID" value="MCJ8499773.1"/>
    <property type="molecule type" value="Genomic_DNA"/>
</dbReference>
<feature type="transmembrane region" description="Helical" evidence="1">
    <location>
        <begin position="914"/>
        <end position="942"/>
    </location>
</feature>
<comment type="caution">
    <text evidence="2">The sequence shown here is derived from an EMBL/GenBank/DDBJ whole genome shotgun (WGS) entry which is preliminary data.</text>
</comment>
<dbReference type="GO" id="GO:0005886">
    <property type="term" value="C:plasma membrane"/>
    <property type="evidence" value="ECO:0007669"/>
    <property type="project" value="TreeGrafter"/>
</dbReference>
<protein>
    <submittedName>
        <fullName evidence="2">Efflux RND transporter permease subunit</fullName>
    </submittedName>
</protein>
<feature type="transmembrane region" description="Helical" evidence="1">
    <location>
        <begin position="356"/>
        <end position="375"/>
    </location>
</feature>
<feature type="transmembrane region" description="Helical" evidence="1">
    <location>
        <begin position="387"/>
        <end position="409"/>
    </location>
</feature>
<keyword evidence="1" id="KW-1133">Transmembrane helix</keyword>
<feature type="transmembrane region" description="Helical" evidence="1">
    <location>
        <begin position="991"/>
        <end position="1017"/>
    </location>
</feature>
<keyword evidence="1" id="KW-0812">Transmembrane</keyword>
<evidence type="ECO:0000313" key="2">
    <source>
        <dbReference type="EMBL" id="MCJ8499773.1"/>
    </source>
</evidence>
<sequence>MFLADAAIRRPVAMGCLIIALTLLGLNASRKMGVEFMPRMDAPFITIVTIYPGSSPEEIETDIARRIEDAVVSLDGLKHVNTVSMENVCQTLLEFEMGVDVDIAAIDVREQIDLVRSLFPQDVEDPIIQKFNVNAMPVITLALTGDAPLDALFDFADNDLKDRLTTIVGVAAVELVGGAPRQVQVLLDRDALQSRGLMALDVHEAIRGGVRTIPSGRVQERGTEYNVKFDADFTAIREILDLEIANKEGMRCRIGDVARVAMTTPELREAAAVDGRPAVSIRVVKKSDANTVEVTRRVRQVVDGLQGQLPGGMELVWVTDEGRFIEASVQSAWYNVAAGVLLTGGILFVFLYNLRALLVVSITMPLTIVIGLFFMQMAGFTLNTATLIAIGMSVGVLVANSIVVLEGIFQRLAEGQPPKAAAALGAKERFIAVLASAGTNTVVLFPLAVLDGMISMFITPLALTMIIMTLVSLFISFTLTPMLCSLLLKQRTEMRIGLLSRLSSGWNRGLAAAVERYRRLLTGLDRHRGRALVVVLGIVVLLVHALSLAPRIGFDLFQGIDRGEVIVKLEYPTRYDLDQTWRRVRQVEDRLSDLPGLRHRMVTVGKVEGILGQSSEGVYLAQLLLKFPERDMRTVTVDELIARIRARLTDYPEAIITVAKPATVGGGLEVPVEMEIAGPSLETLDRMVLRTRDLAAAIDGLKDIDTTAREGKPEIRIRPNRPVLSDRAMPAAALGTALRANLEGLTAGTYKQDARNYDIVVRMEPRQGKDQVHHFQFPGAPGQPVLLETLAELSEERAPVKIIRKNKQRVAKLTAGLERQLPLGSAVDRISTAIRDRGDFPPGYTHTFVGDYEVLAESRADLGEAAIIAIILVILTLAAILESFKQPVLILVTLPLALIGAMWALAFAGLSMDIFVLLGFVMMAGIVVNNAILIMDQFNVRVAEGRDRRDAMITAACERFRPILMTTAAAVLGMLPLAVATGIGAEMRNGIGVASVGGILVSGLLTMILMPVLYGLCTRRKQS</sequence>
<accession>A0AA41R0N5</accession>
<dbReference type="Pfam" id="PF00873">
    <property type="entry name" value="ACR_tran"/>
    <property type="match status" value="1"/>
</dbReference>
<feature type="transmembrane region" description="Helical" evidence="1">
    <location>
        <begin position="461"/>
        <end position="488"/>
    </location>
</feature>
<feature type="transmembrane region" description="Helical" evidence="1">
    <location>
        <begin position="531"/>
        <end position="549"/>
    </location>
</feature>
<feature type="transmembrane region" description="Helical" evidence="1">
    <location>
        <begin position="332"/>
        <end position="351"/>
    </location>
</feature>
<feature type="transmembrane region" description="Helical" evidence="1">
    <location>
        <begin position="888"/>
        <end position="908"/>
    </location>
</feature>
<dbReference type="PANTHER" id="PTHR32063:SF0">
    <property type="entry name" value="SWARMING MOTILITY PROTEIN SWRC"/>
    <property type="match status" value="1"/>
</dbReference>
<dbReference type="Gene3D" id="3.30.2090.10">
    <property type="entry name" value="Multidrug efflux transporter AcrB TolC docking domain, DN and DC subdomains"/>
    <property type="match status" value="2"/>
</dbReference>
<dbReference type="InterPro" id="IPR027463">
    <property type="entry name" value="AcrB_DN_DC_subdom"/>
</dbReference>
<organism evidence="2 3">
    <name type="scientific">Desulfatitalea alkaliphila</name>
    <dbReference type="NCBI Taxonomy" id="2929485"/>
    <lineage>
        <taxon>Bacteria</taxon>
        <taxon>Pseudomonadati</taxon>
        <taxon>Thermodesulfobacteriota</taxon>
        <taxon>Desulfobacteria</taxon>
        <taxon>Desulfobacterales</taxon>
        <taxon>Desulfosarcinaceae</taxon>
        <taxon>Desulfatitalea</taxon>
    </lineage>
</organism>
<gene>
    <name evidence="2" type="ORF">MRX98_04240</name>
</gene>